<comment type="caution">
    <text evidence="1">The sequence shown here is derived from an EMBL/GenBank/DDBJ whole genome shotgun (WGS) entry which is preliminary data.</text>
</comment>
<name>A0ABQ2LAA6_9PROT</name>
<dbReference type="SUPFAM" id="SSF101898">
    <property type="entry name" value="NHL repeat"/>
    <property type="match status" value="1"/>
</dbReference>
<organism evidence="1 2">
    <name type="scientific">Iodidimonas muriae</name>
    <dbReference type="NCBI Taxonomy" id="261467"/>
    <lineage>
        <taxon>Bacteria</taxon>
        <taxon>Pseudomonadati</taxon>
        <taxon>Pseudomonadota</taxon>
        <taxon>Alphaproteobacteria</taxon>
        <taxon>Iodidimonadales</taxon>
        <taxon>Iodidimonadaceae</taxon>
        <taxon>Iodidimonas</taxon>
    </lineage>
</organism>
<dbReference type="PANTHER" id="PTHR35580">
    <property type="entry name" value="CELL SURFACE GLYCOPROTEIN (S-LAYER PROTEIN)-LIKE PROTEIN"/>
    <property type="match status" value="1"/>
</dbReference>
<dbReference type="SUPFAM" id="SSF63829">
    <property type="entry name" value="Calcium-dependent phosphotriesterase"/>
    <property type="match status" value="1"/>
</dbReference>
<dbReference type="RefSeq" id="WP_150004404.1">
    <property type="nucleotide sequence ID" value="NZ_BMOV01000002.1"/>
</dbReference>
<evidence type="ECO:0000313" key="2">
    <source>
        <dbReference type="Proteomes" id="UP000602381"/>
    </source>
</evidence>
<protein>
    <submittedName>
        <fullName evidence="1">Regulatory protein FlaEY</fullName>
    </submittedName>
</protein>
<dbReference type="Proteomes" id="UP000602381">
    <property type="component" value="Unassembled WGS sequence"/>
</dbReference>
<dbReference type="InterPro" id="IPR052918">
    <property type="entry name" value="Motility_Chemotaxis_Reg"/>
</dbReference>
<gene>
    <name evidence="1" type="primary">flaY</name>
    <name evidence="1" type="ORF">GCM10007972_08540</name>
</gene>
<sequence length="940" mass="98712">MAFFSIGSGQSAFLPQITPIDLSVLAFQPPLTAAQLQGQSSDPAVIPPWQLSQESESLDRRLNEVRRLTSFIDEQAPGVDSVGVGVDERASFVIFDALKKLETLAEVAADENTSAANLARLNEQFQAGLAEITDYIGSADTDKLTLLAGQRTSSTTSPIEIGTDQQTFTGQAVALGSRDDPIESLVGDEKFTVVIKRFDESFNIDVDLADIEGPLSINVVVDHINTQITAVPATDSSGDPILRANGDPIPKFTTRFGIKTDDNFDHAIEVRTSLFEEVRLVPAVSEPSLFVTTNRTALRGDDPEQSRITRFDDVAGAIVEATRTEIVGIDSRATRIAELTPPEDEDDVAGPVAAATTTAAVAVDSEGFIYTLGTSSGDFGNQQNLAADGEDVFLTKIDTLGNVVFSRLLGSATNAEAFSLAVDSQDNVIIAGSTTDNLGDNTRISGTDSFVTKFSARGDRIFTYQLDTVAQDKPAAIAIDADDNIILTGFSDGAINAATPSNGGRDVMLLKIDGDSGQRVDETLIGSATTERGEAVAIAEDGNILLASIDNGRAVLRKVDVNDFSNILFEQDLGQINNSGAISGLRVSGSNIFLAGSTSNSGFTGTAASIAKDFAGDTDGFVLKLTDSGSSADADFISFVGTEAFDRINDIAVGASSVFVVGSTRGALEAGGREGPTDAFITRIDMATGAIEQVQQFGLLLTNNEATGIAFTNTGPSVLDALGLPAGTVDRIETRSVDSQTTAKAGDYFDISIDGGRKRRITLNEGDTFSDIARRINRLSFRGDVSADGSNGKLVIRANGSASVDLIAGEGSSDLLGKLGLKSQRLLGTDALFNLDDDDDRNSSSTESDLGGVFAFKLDGPLGLQDRQTAAFTLTQIQEAINTSQRAFRSLSPSILDTLGDQLGGSASGVVPTRLQSQLANYSAALSRLQSGSGSGGFFI</sequence>
<evidence type="ECO:0000313" key="1">
    <source>
        <dbReference type="EMBL" id="GGO08300.1"/>
    </source>
</evidence>
<dbReference type="PANTHER" id="PTHR35580:SF1">
    <property type="entry name" value="PHYTASE-LIKE DOMAIN-CONTAINING PROTEIN"/>
    <property type="match status" value="1"/>
</dbReference>
<keyword evidence="2" id="KW-1185">Reference proteome</keyword>
<dbReference type="EMBL" id="BMOV01000002">
    <property type="protein sequence ID" value="GGO08300.1"/>
    <property type="molecule type" value="Genomic_DNA"/>
</dbReference>
<reference evidence="2" key="1">
    <citation type="journal article" date="2019" name="Int. J. Syst. Evol. Microbiol.">
        <title>The Global Catalogue of Microorganisms (GCM) 10K type strain sequencing project: providing services to taxonomists for standard genome sequencing and annotation.</title>
        <authorList>
            <consortium name="The Broad Institute Genomics Platform"/>
            <consortium name="The Broad Institute Genome Sequencing Center for Infectious Disease"/>
            <person name="Wu L."/>
            <person name="Ma J."/>
        </authorList>
    </citation>
    <scope>NUCLEOTIDE SEQUENCE [LARGE SCALE GENOMIC DNA]</scope>
    <source>
        <strain evidence="2">JCM 17843</strain>
    </source>
</reference>
<proteinExistence type="predicted"/>
<accession>A0ABQ2LAA6</accession>